<feature type="domain" description="DnaJ homologue subfamily C member 28 conserved" evidence="2">
    <location>
        <begin position="197"/>
        <end position="263"/>
    </location>
</feature>
<protein>
    <recommendedName>
        <fullName evidence="2">DnaJ homologue subfamily C member 28 conserved domain-containing protein</fullName>
    </recommendedName>
</protein>
<evidence type="ECO:0000313" key="3">
    <source>
        <dbReference type="EMBL" id="TIB42929.1"/>
    </source>
</evidence>
<proteinExistence type="predicted"/>
<dbReference type="AlphaFoldDB" id="A0A4T0JI99"/>
<feature type="compositionally biased region" description="Polar residues" evidence="1">
    <location>
        <begin position="124"/>
        <end position="135"/>
    </location>
</feature>
<evidence type="ECO:0000313" key="4">
    <source>
        <dbReference type="Proteomes" id="UP000310689"/>
    </source>
</evidence>
<dbReference type="EMBL" id="SPOI01000003">
    <property type="protein sequence ID" value="TIB42929.1"/>
    <property type="molecule type" value="Genomic_DNA"/>
</dbReference>
<feature type="compositionally biased region" description="Basic and acidic residues" evidence="1">
    <location>
        <begin position="35"/>
        <end position="47"/>
    </location>
</feature>
<feature type="compositionally biased region" description="Basic and acidic residues" evidence="1">
    <location>
        <begin position="136"/>
        <end position="147"/>
    </location>
</feature>
<accession>A0A4T0JI99</accession>
<gene>
    <name evidence="3" type="ORF">E3P86_00147</name>
</gene>
<evidence type="ECO:0000259" key="2">
    <source>
        <dbReference type="Pfam" id="PF09350"/>
    </source>
</evidence>
<dbReference type="InterPro" id="IPR018961">
    <property type="entry name" value="DnaJ_homolog_subfam-C_membr-28"/>
</dbReference>
<feature type="compositionally biased region" description="Polar residues" evidence="1">
    <location>
        <begin position="75"/>
        <end position="87"/>
    </location>
</feature>
<feature type="compositionally biased region" description="Basic and acidic residues" evidence="1">
    <location>
        <begin position="55"/>
        <end position="74"/>
    </location>
</feature>
<feature type="region of interest" description="Disordered" evidence="1">
    <location>
        <begin position="352"/>
        <end position="381"/>
    </location>
</feature>
<dbReference type="PANTHER" id="PTHR39394">
    <property type="entry name" value="YALI0E31793P"/>
    <property type="match status" value="1"/>
</dbReference>
<feature type="region of interest" description="Disordered" evidence="1">
    <location>
        <begin position="124"/>
        <end position="152"/>
    </location>
</feature>
<dbReference type="Pfam" id="PF09350">
    <property type="entry name" value="DJC28_CD"/>
    <property type="match status" value="1"/>
</dbReference>
<comment type="caution">
    <text evidence="3">The sequence shown here is derived from an EMBL/GenBank/DDBJ whole genome shotgun (WGS) entry which is preliminary data.</text>
</comment>
<evidence type="ECO:0000256" key="1">
    <source>
        <dbReference type="SAM" id="MobiDB-lite"/>
    </source>
</evidence>
<organism evidence="3 4">
    <name type="scientific">Wallemia ichthyophaga</name>
    <dbReference type="NCBI Taxonomy" id="245174"/>
    <lineage>
        <taxon>Eukaryota</taxon>
        <taxon>Fungi</taxon>
        <taxon>Dikarya</taxon>
        <taxon>Basidiomycota</taxon>
        <taxon>Wallemiomycotina</taxon>
        <taxon>Wallemiomycetes</taxon>
        <taxon>Wallemiales</taxon>
        <taxon>Wallemiaceae</taxon>
        <taxon>Wallemia</taxon>
    </lineage>
</organism>
<dbReference type="Proteomes" id="UP000310689">
    <property type="component" value="Unassembled WGS sequence"/>
</dbReference>
<sequence length="394" mass="45427">MRKSLSLLDKSKRRLFRDALKEVNDQPKHLSPTNHSEDAWDGDEHPHHTTLRMLIDSRKPLRDGRKDHYGDSKLKTVQQPLSPTDNLIPSDPNFMPWDAEFVQPSHTSRSKQPSIYRARNLRSQARQKLQSLNPDSKTKALIRDTKKSKDRQRRLVNARDGAIDYSLTGSLDDIQNNEHQQSQFRPRPQSLEGWQSLVEVQIQRAQRQGQFNNLPGKGEPLASVSEGNPFIDREEFLMNRLISRQGAVPAFVELQMLMEGEVTSLRNYLREEYTKRWRYTGRITANDCKSDHAPTHTPTYVSRDRDWEQRQQSYHMILLDRVNGAIKSYNAIAPPSTRRGLLLLDSELQRAREAAVTPSPHHHHHHTPPEQSPRRPHGKASALMGKLREIFGGL</sequence>
<name>A0A4T0JI99_WALIC</name>
<dbReference type="PANTHER" id="PTHR39394:SF1">
    <property type="entry name" value="DNAJ HOMOLOGUE SUBFAMILY C MEMBER 28 CONSERVED DOMAIN-CONTAINING PROTEIN"/>
    <property type="match status" value="1"/>
</dbReference>
<feature type="region of interest" description="Disordered" evidence="1">
    <location>
        <begin position="22"/>
        <end position="92"/>
    </location>
</feature>
<reference evidence="3 4" key="1">
    <citation type="submission" date="2019-03" db="EMBL/GenBank/DDBJ databases">
        <title>Sequencing 23 genomes of Wallemia ichthyophaga.</title>
        <authorList>
            <person name="Gostincar C."/>
        </authorList>
    </citation>
    <scope>NUCLEOTIDE SEQUENCE [LARGE SCALE GENOMIC DNA]</scope>
    <source>
        <strain evidence="3 4">EXF-6200</strain>
    </source>
</reference>